<evidence type="ECO:0000256" key="1">
    <source>
        <dbReference type="SAM" id="Phobius"/>
    </source>
</evidence>
<dbReference type="AlphaFoldDB" id="A0A9D4SE25"/>
<keyword evidence="1" id="KW-0812">Transmembrane</keyword>
<keyword evidence="1" id="KW-1133">Transmembrane helix</keyword>
<name>A0A9D4SE25_DERFA</name>
<protein>
    <submittedName>
        <fullName evidence="2">Uncharacterized protein</fullName>
    </submittedName>
</protein>
<sequence length="244" mass="28310">MSIFGIFLFLIIGFTLIVIILLLMYRYGYYTNIWPLNTSWFDQFARKLHIDRQNTLDFNYFLEQLWPIRTIRNLSIRIKRSPKRVIGGTVDEISIPATTKSLSLSSWPSSKLGSDYHHNKSNSSSSSLIESSHQSSLASIIDDIDKQQRNEKSLFDIQELSTSLLPQRSLSRSLSEKIEIKIKIPKIQMKRKLIHHHPQQQQQEKQLLKFTSKFVQQLKTSFDIEKQNLISTTPAPSSVVNMNK</sequence>
<accession>A0A9D4SE25</accession>
<evidence type="ECO:0000313" key="2">
    <source>
        <dbReference type="EMBL" id="KAH7638286.1"/>
    </source>
</evidence>
<organism evidence="2">
    <name type="scientific">Dermatophagoides farinae</name>
    <name type="common">American house dust mite</name>
    <dbReference type="NCBI Taxonomy" id="6954"/>
    <lineage>
        <taxon>Eukaryota</taxon>
        <taxon>Metazoa</taxon>
        <taxon>Ecdysozoa</taxon>
        <taxon>Arthropoda</taxon>
        <taxon>Chelicerata</taxon>
        <taxon>Arachnida</taxon>
        <taxon>Acari</taxon>
        <taxon>Acariformes</taxon>
        <taxon>Sarcoptiformes</taxon>
        <taxon>Astigmata</taxon>
        <taxon>Psoroptidia</taxon>
        <taxon>Analgoidea</taxon>
        <taxon>Pyroglyphidae</taxon>
        <taxon>Dermatophagoidinae</taxon>
        <taxon>Dermatophagoides</taxon>
    </lineage>
</organism>
<dbReference type="Proteomes" id="UP000828236">
    <property type="component" value="Unassembled WGS sequence"/>
</dbReference>
<feature type="transmembrane region" description="Helical" evidence="1">
    <location>
        <begin position="6"/>
        <end position="25"/>
    </location>
</feature>
<reference evidence="2" key="1">
    <citation type="submission" date="2020-06" db="EMBL/GenBank/DDBJ databases">
        <authorList>
            <person name="Ji K."/>
            <person name="Li J."/>
        </authorList>
    </citation>
    <scope>NUCLEOTIDE SEQUENCE</scope>
    <source>
        <strain evidence="2">JKM2019</strain>
        <tissue evidence="2">Whole body</tissue>
    </source>
</reference>
<gene>
    <name evidence="2" type="ORF">HUG17_9392</name>
</gene>
<dbReference type="EMBL" id="SDOV01000008">
    <property type="protein sequence ID" value="KAH7638286.1"/>
    <property type="molecule type" value="Genomic_DNA"/>
</dbReference>
<comment type="caution">
    <text evidence="2">The sequence shown here is derived from an EMBL/GenBank/DDBJ whole genome shotgun (WGS) entry which is preliminary data.</text>
</comment>
<proteinExistence type="predicted"/>
<reference evidence="2" key="2">
    <citation type="journal article" date="2021" name="World Allergy Organ. J.">
        <title>Chromosome-level assembly of Dermatophagoides farinae genome and transcriptome reveals two novel allergens Der f 37 and Der f 39.</title>
        <authorList>
            <person name="Chen J."/>
            <person name="Cai Z."/>
            <person name="Fan D."/>
            <person name="Hu J."/>
            <person name="Hou Y."/>
            <person name="He Y."/>
            <person name="Zhang Z."/>
            <person name="Zhao Z."/>
            <person name="Gao P."/>
            <person name="Hu W."/>
            <person name="Sun J."/>
            <person name="Li J."/>
            <person name="Ji K."/>
        </authorList>
    </citation>
    <scope>NUCLEOTIDE SEQUENCE</scope>
    <source>
        <strain evidence="2">JKM2019</strain>
    </source>
</reference>
<keyword evidence="1" id="KW-0472">Membrane</keyword>